<keyword evidence="1" id="KW-0132">Cell division</keyword>
<dbReference type="SUPFAM" id="SSF63848">
    <property type="entry name" value="Cell-division inhibitor MinC, C-terminal domain"/>
    <property type="match status" value="1"/>
</dbReference>
<dbReference type="Pfam" id="PF03775">
    <property type="entry name" value="MinC_C"/>
    <property type="match status" value="1"/>
</dbReference>
<feature type="region of interest" description="Disordered" evidence="4">
    <location>
        <begin position="261"/>
        <end position="337"/>
    </location>
</feature>
<evidence type="ECO:0000256" key="1">
    <source>
        <dbReference type="ARBA" id="ARBA00022618"/>
    </source>
</evidence>
<dbReference type="InterPro" id="IPR013033">
    <property type="entry name" value="MinC"/>
</dbReference>
<proteinExistence type="predicted"/>
<dbReference type="EMBL" id="CM000645">
    <property type="protein sequence ID" value="EED90184.1"/>
    <property type="molecule type" value="Genomic_DNA"/>
</dbReference>
<protein>
    <recommendedName>
        <fullName evidence="5">Septum formation inhibitor MinC C-terminal domain-containing protein</fullName>
    </recommendedName>
</protein>
<dbReference type="Proteomes" id="UP000001449">
    <property type="component" value="Chromosome 9"/>
</dbReference>
<feature type="region of interest" description="Disordered" evidence="4">
    <location>
        <begin position="50"/>
        <end position="97"/>
    </location>
</feature>
<dbReference type="InParanoid" id="B8C7X0"/>
<dbReference type="AlphaFoldDB" id="B8C7X0"/>
<dbReference type="InterPro" id="IPR016098">
    <property type="entry name" value="CAP/MinC_C"/>
</dbReference>
<dbReference type="PANTHER" id="PTHR34108:SF1">
    <property type="entry name" value="SEPTUM SITE-DETERMINING PROTEIN MINC"/>
    <property type="match status" value="1"/>
</dbReference>
<dbReference type="HOGENOM" id="CLU_563262_0_0_1"/>
<gene>
    <name evidence="6" type="ORF">THAPSDRAFT_7921</name>
</gene>
<reference evidence="6 7" key="1">
    <citation type="journal article" date="2004" name="Science">
        <title>The genome of the diatom Thalassiosira pseudonana: ecology, evolution, and metabolism.</title>
        <authorList>
            <person name="Armbrust E.V."/>
            <person name="Berges J.A."/>
            <person name="Bowler C."/>
            <person name="Green B.R."/>
            <person name="Martinez D."/>
            <person name="Putnam N.H."/>
            <person name="Zhou S."/>
            <person name="Allen A.E."/>
            <person name="Apt K.E."/>
            <person name="Bechner M."/>
            <person name="Brzezinski M.A."/>
            <person name="Chaal B.K."/>
            <person name="Chiovitti A."/>
            <person name="Davis A.K."/>
            <person name="Demarest M.S."/>
            <person name="Detter J.C."/>
            <person name="Glavina T."/>
            <person name="Goodstein D."/>
            <person name="Hadi M.Z."/>
            <person name="Hellsten U."/>
            <person name="Hildebrand M."/>
            <person name="Jenkins B.D."/>
            <person name="Jurka J."/>
            <person name="Kapitonov V.V."/>
            <person name="Kroger N."/>
            <person name="Lau W.W."/>
            <person name="Lane T.W."/>
            <person name="Larimer F.W."/>
            <person name="Lippmeier J.C."/>
            <person name="Lucas S."/>
            <person name="Medina M."/>
            <person name="Montsant A."/>
            <person name="Obornik M."/>
            <person name="Parker M.S."/>
            <person name="Palenik B."/>
            <person name="Pazour G.J."/>
            <person name="Richardson P.M."/>
            <person name="Rynearson T.A."/>
            <person name="Saito M.A."/>
            <person name="Schwartz D.C."/>
            <person name="Thamatrakoln K."/>
            <person name="Valentin K."/>
            <person name="Vardi A."/>
            <person name="Wilkerson F.P."/>
            <person name="Rokhsar D.S."/>
        </authorList>
    </citation>
    <scope>NUCLEOTIDE SEQUENCE [LARGE SCALE GENOMIC DNA]</scope>
    <source>
        <strain evidence="6 7">CCMP1335</strain>
    </source>
</reference>
<feature type="domain" description="Septum formation inhibitor MinC C-terminal" evidence="5">
    <location>
        <begin position="325"/>
        <end position="376"/>
    </location>
</feature>
<keyword evidence="3" id="KW-0131">Cell cycle</keyword>
<dbReference type="KEGG" id="tps:THAPSDRAFT_7921"/>
<feature type="compositionally biased region" description="Basic and acidic residues" evidence="4">
    <location>
        <begin position="390"/>
        <end position="400"/>
    </location>
</feature>
<evidence type="ECO:0000313" key="6">
    <source>
        <dbReference type="EMBL" id="EED90184.1"/>
    </source>
</evidence>
<dbReference type="GO" id="GO:0007105">
    <property type="term" value="P:cytokinesis, division site positioning"/>
    <property type="evidence" value="ECO:0000318"/>
    <property type="project" value="GO_Central"/>
</dbReference>
<dbReference type="RefSeq" id="XP_002292209.1">
    <property type="nucleotide sequence ID" value="XM_002292173.1"/>
</dbReference>
<feature type="compositionally biased region" description="Low complexity" evidence="4">
    <location>
        <begin position="21"/>
        <end position="30"/>
    </location>
</feature>
<keyword evidence="2" id="KW-0717">Septation</keyword>
<dbReference type="InterPro" id="IPR005526">
    <property type="entry name" value="Septum_form_inhib_MinC_C"/>
</dbReference>
<evidence type="ECO:0000259" key="5">
    <source>
        <dbReference type="Pfam" id="PF03775"/>
    </source>
</evidence>
<accession>B8C7X0</accession>
<feature type="region of interest" description="Disordered" evidence="4">
    <location>
        <begin position="1"/>
        <end position="30"/>
    </location>
</feature>
<dbReference type="GeneID" id="7443500"/>
<evidence type="ECO:0000256" key="4">
    <source>
        <dbReference type="SAM" id="MobiDB-lite"/>
    </source>
</evidence>
<feature type="compositionally biased region" description="Polar residues" evidence="4">
    <location>
        <begin position="287"/>
        <end position="305"/>
    </location>
</feature>
<dbReference type="GO" id="GO:0004857">
    <property type="term" value="F:enzyme inhibitor activity"/>
    <property type="evidence" value="ECO:0000318"/>
    <property type="project" value="GO_Central"/>
</dbReference>
<dbReference type="PANTHER" id="PTHR34108">
    <property type="entry name" value="SEPTUM SITE-DETERMINING PROTEIN MINC"/>
    <property type="match status" value="1"/>
</dbReference>
<organism evidence="6 7">
    <name type="scientific">Thalassiosira pseudonana</name>
    <name type="common">Marine diatom</name>
    <name type="synonym">Cyclotella nana</name>
    <dbReference type="NCBI Taxonomy" id="35128"/>
    <lineage>
        <taxon>Eukaryota</taxon>
        <taxon>Sar</taxon>
        <taxon>Stramenopiles</taxon>
        <taxon>Ochrophyta</taxon>
        <taxon>Bacillariophyta</taxon>
        <taxon>Coscinodiscophyceae</taxon>
        <taxon>Thalassiosirophycidae</taxon>
        <taxon>Thalassiosirales</taxon>
        <taxon>Thalassiosiraceae</taxon>
        <taxon>Thalassiosira</taxon>
    </lineage>
</organism>
<dbReference type="PaxDb" id="35128-Thaps7921"/>
<reference evidence="6 7" key="2">
    <citation type="journal article" date="2008" name="Nature">
        <title>The Phaeodactylum genome reveals the evolutionary history of diatom genomes.</title>
        <authorList>
            <person name="Bowler C."/>
            <person name="Allen A.E."/>
            <person name="Badger J.H."/>
            <person name="Grimwood J."/>
            <person name="Jabbari K."/>
            <person name="Kuo A."/>
            <person name="Maheswari U."/>
            <person name="Martens C."/>
            <person name="Maumus F."/>
            <person name="Otillar R.P."/>
            <person name="Rayko E."/>
            <person name="Salamov A."/>
            <person name="Vandepoele K."/>
            <person name="Beszteri B."/>
            <person name="Gruber A."/>
            <person name="Heijde M."/>
            <person name="Katinka M."/>
            <person name="Mock T."/>
            <person name="Valentin K."/>
            <person name="Verret F."/>
            <person name="Berges J.A."/>
            <person name="Brownlee C."/>
            <person name="Cadoret J.P."/>
            <person name="Chiovitti A."/>
            <person name="Choi C.J."/>
            <person name="Coesel S."/>
            <person name="De Martino A."/>
            <person name="Detter J.C."/>
            <person name="Durkin C."/>
            <person name="Falciatore A."/>
            <person name="Fournet J."/>
            <person name="Haruta M."/>
            <person name="Huysman M.J."/>
            <person name="Jenkins B.D."/>
            <person name="Jiroutova K."/>
            <person name="Jorgensen R.E."/>
            <person name="Joubert Y."/>
            <person name="Kaplan A."/>
            <person name="Kroger N."/>
            <person name="Kroth P.G."/>
            <person name="La Roche J."/>
            <person name="Lindquist E."/>
            <person name="Lommer M."/>
            <person name="Martin-Jezequel V."/>
            <person name="Lopez P.J."/>
            <person name="Lucas S."/>
            <person name="Mangogna M."/>
            <person name="McGinnis K."/>
            <person name="Medlin L.K."/>
            <person name="Montsant A."/>
            <person name="Oudot-Le Secq M.P."/>
            <person name="Napoli C."/>
            <person name="Obornik M."/>
            <person name="Parker M.S."/>
            <person name="Petit J.L."/>
            <person name="Porcel B.M."/>
            <person name="Poulsen N."/>
            <person name="Robison M."/>
            <person name="Rychlewski L."/>
            <person name="Rynearson T.A."/>
            <person name="Schmutz J."/>
            <person name="Shapiro H."/>
            <person name="Siaut M."/>
            <person name="Stanley M."/>
            <person name="Sussman M.R."/>
            <person name="Taylor A.R."/>
            <person name="Vardi A."/>
            <person name="von Dassow P."/>
            <person name="Vyverman W."/>
            <person name="Willis A."/>
            <person name="Wyrwicz L.S."/>
            <person name="Rokhsar D.S."/>
            <person name="Weissenbach J."/>
            <person name="Armbrust E.V."/>
            <person name="Green B.R."/>
            <person name="Van de Peer Y."/>
            <person name="Grigoriev I.V."/>
        </authorList>
    </citation>
    <scope>NUCLEOTIDE SEQUENCE [LARGE SCALE GENOMIC DNA]</scope>
    <source>
        <strain evidence="6 7">CCMP1335</strain>
    </source>
</reference>
<evidence type="ECO:0000256" key="2">
    <source>
        <dbReference type="ARBA" id="ARBA00023210"/>
    </source>
</evidence>
<evidence type="ECO:0000256" key="3">
    <source>
        <dbReference type="ARBA" id="ARBA00023306"/>
    </source>
</evidence>
<feature type="compositionally biased region" description="Low complexity" evidence="4">
    <location>
        <begin position="1"/>
        <end position="12"/>
    </location>
</feature>
<keyword evidence="7" id="KW-1185">Reference proteome</keyword>
<dbReference type="GO" id="GO:0051726">
    <property type="term" value="P:regulation of cell cycle"/>
    <property type="evidence" value="ECO:0007669"/>
    <property type="project" value="InterPro"/>
</dbReference>
<evidence type="ECO:0000313" key="7">
    <source>
        <dbReference type="Proteomes" id="UP000001449"/>
    </source>
</evidence>
<feature type="compositionally biased region" description="Polar residues" evidence="4">
    <location>
        <begin position="401"/>
        <end position="424"/>
    </location>
</feature>
<feature type="region of interest" description="Disordered" evidence="4">
    <location>
        <begin position="380"/>
        <end position="433"/>
    </location>
</feature>
<dbReference type="GO" id="GO:0000902">
    <property type="term" value="P:cell morphogenesis"/>
    <property type="evidence" value="ECO:0007669"/>
    <property type="project" value="InterPro"/>
</dbReference>
<dbReference type="STRING" id="35128.B8C7X0"/>
<name>B8C7X0_THAPS</name>
<dbReference type="Gene3D" id="2.160.20.70">
    <property type="match status" value="1"/>
</dbReference>
<dbReference type="InterPro" id="IPR036145">
    <property type="entry name" value="MinC_C_sf"/>
</dbReference>
<sequence length="485" mass="52069">MSSTSQPSPSSSGARCGTGAGANAPTATQQQMKSTGILYLDTWMGRNEKKRQMAQPVASLPPRSPADTSNSALPHQSAAVATPTPLHHSIPSTSMQQPSIFNNTLLNRTSMATEHATNVSQAPYSSYQMITLRPNRHGDSGALRGNLHEIVKDHILHQQSSQYPCRQEDHTTTQTIIPIVLDLSALKSDDTGEGYLNDLVGTIRSYKHDQSSLQQTVNICIMGVTNSPPDIVHEVHTLGLPILHSNHTVLATNTNWTRMDASPSMAIRKKRGGVAPLLRQRRPGVASTRSSVGSDSTDESANSAKTSEEDTTSLHGTAPPSTKVHKGSVRSGQLVSSDNPHQSLVIIGSVNPGGEVWSEGDVYVFGKLRGRVLAGLCSVGGSRGEEDFDKETSLESRSNDMSKNNAAFNNDRSSEQQQLSTNGEQPKHNQRSSRIFATSFDPELVSIGNEFTTIDSVEALGLDGGAALVSLDEDTGELVFERIDL</sequence>